<dbReference type="STRING" id="391625.PPSIR1_24899"/>
<dbReference type="OrthoDB" id="8591749at2"/>
<dbReference type="GO" id="GO:0030313">
    <property type="term" value="C:cell envelope"/>
    <property type="evidence" value="ECO:0007669"/>
    <property type="project" value="UniProtKB-SubCell"/>
</dbReference>
<reference evidence="4 5" key="1">
    <citation type="submission" date="2007-06" db="EMBL/GenBank/DDBJ databases">
        <authorList>
            <person name="Shimkets L."/>
            <person name="Ferriera S."/>
            <person name="Johnson J."/>
            <person name="Kravitz S."/>
            <person name="Beeson K."/>
            <person name="Sutton G."/>
            <person name="Rogers Y.-H."/>
            <person name="Friedman R."/>
            <person name="Frazier M."/>
            <person name="Venter J.C."/>
        </authorList>
    </citation>
    <scope>NUCLEOTIDE SEQUENCE [LARGE SCALE GENOMIC DNA]</scope>
    <source>
        <strain evidence="4 5">SIR-1</strain>
    </source>
</reference>
<organism evidence="4 5">
    <name type="scientific">Plesiocystis pacifica SIR-1</name>
    <dbReference type="NCBI Taxonomy" id="391625"/>
    <lineage>
        <taxon>Bacteria</taxon>
        <taxon>Pseudomonadati</taxon>
        <taxon>Myxococcota</taxon>
        <taxon>Polyangia</taxon>
        <taxon>Nannocystales</taxon>
        <taxon>Nannocystaceae</taxon>
        <taxon>Plesiocystis</taxon>
    </lineage>
</organism>
<dbReference type="AlphaFoldDB" id="A6G9H4"/>
<evidence type="ECO:0000313" key="4">
    <source>
        <dbReference type="EMBL" id="EDM77482.1"/>
    </source>
</evidence>
<dbReference type="Gene3D" id="1.20.1420.20">
    <property type="entry name" value="M75 peptidase, HXXE motif"/>
    <property type="match status" value="1"/>
</dbReference>
<evidence type="ECO:0000256" key="2">
    <source>
        <dbReference type="ARBA" id="ARBA00022729"/>
    </source>
</evidence>
<dbReference type="Pfam" id="PF09375">
    <property type="entry name" value="Peptidase_M75"/>
    <property type="match status" value="1"/>
</dbReference>
<proteinExistence type="predicted"/>
<evidence type="ECO:0000259" key="3">
    <source>
        <dbReference type="Pfam" id="PF09375"/>
    </source>
</evidence>
<evidence type="ECO:0000256" key="1">
    <source>
        <dbReference type="ARBA" id="ARBA00004196"/>
    </source>
</evidence>
<comment type="subcellular location">
    <subcellularLocation>
        <location evidence="1">Cell envelope</location>
    </subcellularLocation>
</comment>
<keyword evidence="4" id="KW-0449">Lipoprotein</keyword>
<sequence length="371" mass="38141">MPTRRTLILALTPGLGLGLAAAALLVQQGCAEPEPDLRPAMLADLGPSALLPPLAQARERAAALSAATLALCEAPDPSTLDAAQAAWWALREPWRQFRALPFGPLVDEGFDSAVDFWPARPSSIEGGVTGGSSTVEEVGALGVASKGLPAVEYLLWDPEGGDEAVLAALTAEEPSGAQRCAYLHAVVGDVGVQLEALEAQTESFADTLATAGSNARYPTVSLAVDELLNAAIAGLHDLSERSMGKPLGLSTAEPDLEQLESRFSDRSRADILDALAGFSAFYLGGADRDGEGFTVIVAASSAEIDAAVRADLDVALAAAEALPDPLRTGLDTDPAAVNAAWEAIRALRLTLAADVAGLLGVTVSLSDNDGD</sequence>
<dbReference type="InterPro" id="IPR038352">
    <property type="entry name" value="Imelysin_sf"/>
</dbReference>
<gene>
    <name evidence="4" type="ORF">PPSIR1_24899</name>
</gene>
<evidence type="ECO:0000313" key="5">
    <source>
        <dbReference type="Proteomes" id="UP000005801"/>
    </source>
</evidence>
<keyword evidence="2" id="KW-0732">Signal</keyword>
<accession>A6G9H4</accession>
<dbReference type="InterPro" id="IPR018976">
    <property type="entry name" value="Imelysin-like"/>
</dbReference>
<name>A6G9H4_9BACT</name>
<comment type="caution">
    <text evidence="4">The sequence shown here is derived from an EMBL/GenBank/DDBJ whole genome shotgun (WGS) entry which is preliminary data.</text>
</comment>
<dbReference type="InterPro" id="IPR034984">
    <property type="entry name" value="Imelysin-like_IPPA"/>
</dbReference>
<dbReference type="CDD" id="cd14659">
    <property type="entry name" value="Imelysin-like_IPPA"/>
    <property type="match status" value="1"/>
</dbReference>
<dbReference type="RefSeq" id="WP_006973369.1">
    <property type="nucleotide sequence ID" value="NZ_ABCS01000045.1"/>
</dbReference>
<dbReference type="eggNOG" id="COG3489">
    <property type="taxonomic scope" value="Bacteria"/>
</dbReference>
<protein>
    <submittedName>
        <fullName evidence="4">Predicted periplasmic lipoprotein</fullName>
    </submittedName>
</protein>
<dbReference type="EMBL" id="ABCS01000045">
    <property type="protein sequence ID" value="EDM77482.1"/>
    <property type="molecule type" value="Genomic_DNA"/>
</dbReference>
<keyword evidence="5" id="KW-1185">Reference proteome</keyword>
<feature type="domain" description="Imelysin-like" evidence="3">
    <location>
        <begin position="52"/>
        <end position="348"/>
    </location>
</feature>
<dbReference type="Proteomes" id="UP000005801">
    <property type="component" value="Unassembled WGS sequence"/>
</dbReference>